<feature type="transmembrane region" description="Helical" evidence="1">
    <location>
        <begin position="30"/>
        <end position="49"/>
    </location>
</feature>
<comment type="caution">
    <text evidence="3">The sequence shown here is derived from an EMBL/GenBank/DDBJ whole genome shotgun (WGS) entry which is preliminary data.</text>
</comment>
<keyword evidence="1" id="KW-1133">Transmembrane helix</keyword>
<keyword evidence="1" id="KW-0472">Membrane</keyword>
<organism evidence="3 4">
    <name type="scientific">Blastopirellula marina DSM 3645</name>
    <dbReference type="NCBI Taxonomy" id="314230"/>
    <lineage>
        <taxon>Bacteria</taxon>
        <taxon>Pseudomonadati</taxon>
        <taxon>Planctomycetota</taxon>
        <taxon>Planctomycetia</taxon>
        <taxon>Pirellulales</taxon>
        <taxon>Pirellulaceae</taxon>
        <taxon>Blastopirellula</taxon>
    </lineage>
</organism>
<dbReference type="Proteomes" id="UP000004358">
    <property type="component" value="Unassembled WGS sequence"/>
</dbReference>
<evidence type="ECO:0000313" key="4">
    <source>
        <dbReference type="Proteomes" id="UP000004358"/>
    </source>
</evidence>
<dbReference type="STRING" id="314230.DSM3645_02056"/>
<dbReference type="EMBL" id="AANZ01000029">
    <property type="protein sequence ID" value="EAQ77712.1"/>
    <property type="molecule type" value="Genomic_DNA"/>
</dbReference>
<feature type="transmembrane region" description="Helical" evidence="1">
    <location>
        <begin position="6"/>
        <end position="23"/>
    </location>
</feature>
<dbReference type="EMBL" id="AANZ01000025">
    <property type="protein sequence ID" value="EAQ77966.1"/>
    <property type="molecule type" value="Genomic_DNA"/>
</dbReference>
<evidence type="ECO:0000313" key="2">
    <source>
        <dbReference type="EMBL" id="EAQ77712.1"/>
    </source>
</evidence>
<sequence length="52" mass="5199">MGVNAFSIFAGLGCGSLIFGLLAPHGTGPAMLIFAAAQLGVTVVASFLFRGE</sequence>
<gene>
    <name evidence="2" type="ORF">DSM3645_02056</name>
    <name evidence="3" type="ORF">DSM3645_16000</name>
</gene>
<keyword evidence="1" id="KW-0812">Transmembrane</keyword>
<proteinExistence type="predicted"/>
<dbReference type="AlphaFoldDB" id="A3ZZP6"/>
<protein>
    <submittedName>
        <fullName evidence="3">Uncharacterized protein</fullName>
    </submittedName>
</protein>
<accession>A3ZZP6</accession>
<name>A3ZZP6_9BACT</name>
<evidence type="ECO:0000313" key="3">
    <source>
        <dbReference type="EMBL" id="EAQ77966.1"/>
    </source>
</evidence>
<dbReference type="HOGENOM" id="CLU_3077304_0_0_0"/>
<evidence type="ECO:0000256" key="1">
    <source>
        <dbReference type="SAM" id="Phobius"/>
    </source>
</evidence>
<reference evidence="3 4" key="1">
    <citation type="submission" date="2006-02" db="EMBL/GenBank/DDBJ databases">
        <authorList>
            <person name="Amann R."/>
            <person name="Ferriera S."/>
            <person name="Johnson J."/>
            <person name="Kravitz S."/>
            <person name="Halpern A."/>
            <person name="Remington K."/>
            <person name="Beeson K."/>
            <person name="Tran B."/>
            <person name="Rogers Y.-H."/>
            <person name="Friedman R."/>
            <person name="Venter J.C."/>
        </authorList>
    </citation>
    <scope>NUCLEOTIDE SEQUENCE [LARGE SCALE GENOMIC DNA]</scope>
    <source>
        <strain evidence="3 4">DSM 3645</strain>
    </source>
</reference>